<dbReference type="PANTHER" id="PTHR48090">
    <property type="entry name" value="UNDECAPRENYL-PHOSPHATE 4-DEOXY-4-FORMAMIDO-L-ARABINOSE TRANSFERASE-RELATED"/>
    <property type="match status" value="1"/>
</dbReference>
<feature type="compositionally biased region" description="Low complexity" evidence="8">
    <location>
        <begin position="1"/>
        <end position="20"/>
    </location>
</feature>
<keyword evidence="5" id="KW-0448">Lipopolysaccharide biosynthesis</keyword>
<keyword evidence="2" id="KW-0328">Glycosyltransferase</keyword>
<feature type="transmembrane region" description="Helical" evidence="9">
    <location>
        <begin position="320"/>
        <end position="350"/>
    </location>
</feature>
<keyword evidence="12" id="KW-1185">Reference proteome</keyword>
<dbReference type="GO" id="GO:0009103">
    <property type="term" value="P:lipopolysaccharide biosynthetic process"/>
    <property type="evidence" value="ECO:0007669"/>
    <property type="project" value="UniProtKB-KW"/>
</dbReference>
<dbReference type="PANTHER" id="PTHR48090:SF3">
    <property type="entry name" value="UNDECAPRENYL-PHOSPHATE 4-DEOXY-4-FORMAMIDO-L-ARABINOSE TRANSFERASE"/>
    <property type="match status" value="1"/>
</dbReference>
<sequence length="413" mass="44613">MNTNSSPIPSSLASPASITSGLSAGFQTPESQPSQSSSGPDRLEEISVVIPAMNEEASLAELHERITDVCAEQNVRVQIVFVDDGSTDRTWEKMVELCGAAADHSHSTCALRLRRNFGKAAALSAGFSVARGAIVFTMDADLQDDPTEIPRFLEKIQGGLDVVSGWKQTRHDPWHKVLPSRVFNALVSSLTGVQLHDHNCGFKAYRREVLAEVDLYGERHRFIPVLASARGFRVGEIVVQHHARQHGVSKYGVSRLVKGFLDLLSIHLVTGYGRRPLHLIGTAGLLCFAVGSVGMIYLSIKRILSELGYAEPLHLHSTAVFYYCIFAVLLGAQCVLAGLLAELVISVAAARDRHETMHMHGESMPSTSNTAGGSRLLPNASGYSLSDWAGLGEPDDRANSAQDTNLTGPIHDA</sequence>
<evidence type="ECO:0000256" key="4">
    <source>
        <dbReference type="ARBA" id="ARBA00022692"/>
    </source>
</evidence>
<dbReference type="FunFam" id="3.90.550.10:FF:000124">
    <property type="entry name" value="Glycosyl transferase family 2"/>
    <property type="match status" value="1"/>
</dbReference>
<organism evidence="11 12">
    <name type="scientific">Rhodopirellula islandica</name>
    <dbReference type="NCBI Taxonomy" id="595434"/>
    <lineage>
        <taxon>Bacteria</taxon>
        <taxon>Pseudomonadati</taxon>
        <taxon>Planctomycetota</taxon>
        <taxon>Planctomycetia</taxon>
        <taxon>Pirellulales</taxon>
        <taxon>Pirellulaceae</taxon>
        <taxon>Rhodopirellula</taxon>
    </lineage>
</organism>
<keyword evidence="4 9" id="KW-0812">Transmembrane</keyword>
<dbReference type="Proteomes" id="UP000036367">
    <property type="component" value="Unassembled WGS sequence"/>
</dbReference>
<comment type="caution">
    <text evidence="11">The sequence shown here is derived from an EMBL/GenBank/DDBJ whole genome shotgun (WGS) entry which is preliminary data.</text>
</comment>
<accession>A0A0J1BGV3</accession>
<evidence type="ECO:0000256" key="5">
    <source>
        <dbReference type="ARBA" id="ARBA00022985"/>
    </source>
</evidence>
<dbReference type="Gene3D" id="3.90.550.10">
    <property type="entry name" value="Spore Coat Polysaccharide Biosynthesis Protein SpsA, Chain A"/>
    <property type="match status" value="1"/>
</dbReference>
<dbReference type="SUPFAM" id="SSF53448">
    <property type="entry name" value="Nucleotide-diphospho-sugar transferases"/>
    <property type="match status" value="1"/>
</dbReference>
<protein>
    <submittedName>
        <fullName evidence="11">Glycosyltransferase</fullName>
    </submittedName>
</protein>
<feature type="compositionally biased region" description="Low complexity" evidence="8">
    <location>
        <begin position="27"/>
        <end position="40"/>
    </location>
</feature>
<dbReference type="EMBL" id="LECT01000017">
    <property type="protein sequence ID" value="KLU05783.1"/>
    <property type="molecule type" value="Genomic_DNA"/>
</dbReference>
<dbReference type="RefSeq" id="WP_047814057.1">
    <property type="nucleotide sequence ID" value="NZ_LECT01000017.1"/>
</dbReference>
<evidence type="ECO:0000256" key="2">
    <source>
        <dbReference type="ARBA" id="ARBA00022676"/>
    </source>
</evidence>
<evidence type="ECO:0000256" key="3">
    <source>
        <dbReference type="ARBA" id="ARBA00022679"/>
    </source>
</evidence>
<dbReference type="GO" id="GO:0005886">
    <property type="term" value="C:plasma membrane"/>
    <property type="evidence" value="ECO:0007669"/>
    <property type="project" value="TreeGrafter"/>
</dbReference>
<dbReference type="InterPro" id="IPR029044">
    <property type="entry name" value="Nucleotide-diphossugar_trans"/>
</dbReference>
<dbReference type="GO" id="GO:0099621">
    <property type="term" value="F:undecaprenyl-phosphate 4-deoxy-4-formamido-L-arabinose transferase activity"/>
    <property type="evidence" value="ECO:0007669"/>
    <property type="project" value="TreeGrafter"/>
</dbReference>
<name>A0A0J1BGV3_RHOIS</name>
<dbReference type="Pfam" id="PF00535">
    <property type="entry name" value="Glycos_transf_2"/>
    <property type="match status" value="1"/>
</dbReference>
<feature type="transmembrane region" description="Helical" evidence="9">
    <location>
        <begin position="277"/>
        <end position="300"/>
    </location>
</feature>
<proteinExistence type="predicted"/>
<dbReference type="InterPro" id="IPR001173">
    <property type="entry name" value="Glyco_trans_2-like"/>
</dbReference>
<evidence type="ECO:0000259" key="10">
    <source>
        <dbReference type="Pfam" id="PF00535"/>
    </source>
</evidence>
<evidence type="ECO:0000313" key="12">
    <source>
        <dbReference type="Proteomes" id="UP000036367"/>
    </source>
</evidence>
<dbReference type="OrthoDB" id="9807778at2"/>
<dbReference type="InterPro" id="IPR050256">
    <property type="entry name" value="Glycosyltransferase_2"/>
</dbReference>
<dbReference type="CDD" id="cd04187">
    <property type="entry name" value="DPM1_like_bac"/>
    <property type="match status" value="1"/>
</dbReference>
<keyword evidence="1" id="KW-1003">Cell membrane</keyword>
<dbReference type="PATRIC" id="fig|595434.4.peg.2304"/>
<keyword evidence="6 9" id="KW-1133">Transmembrane helix</keyword>
<evidence type="ECO:0000256" key="8">
    <source>
        <dbReference type="SAM" id="MobiDB-lite"/>
    </source>
</evidence>
<feature type="region of interest" description="Disordered" evidence="8">
    <location>
        <begin position="394"/>
        <end position="413"/>
    </location>
</feature>
<feature type="domain" description="Glycosyltransferase 2-like" evidence="10">
    <location>
        <begin position="47"/>
        <end position="212"/>
    </location>
</feature>
<evidence type="ECO:0000313" key="11">
    <source>
        <dbReference type="EMBL" id="KLU05783.1"/>
    </source>
</evidence>
<evidence type="ECO:0000256" key="1">
    <source>
        <dbReference type="ARBA" id="ARBA00022475"/>
    </source>
</evidence>
<feature type="region of interest" description="Disordered" evidence="8">
    <location>
        <begin position="1"/>
        <end position="42"/>
    </location>
</feature>
<evidence type="ECO:0000256" key="6">
    <source>
        <dbReference type="ARBA" id="ARBA00022989"/>
    </source>
</evidence>
<keyword evidence="7 9" id="KW-0472">Membrane</keyword>
<evidence type="ECO:0000256" key="7">
    <source>
        <dbReference type="ARBA" id="ARBA00023136"/>
    </source>
</evidence>
<dbReference type="AlphaFoldDB" id="A0A0J1BGV3"/>
<dbReference type="STRING" id="595434.RISK_002415"/>
<reference evidence="11" key="1">
    <citation type="submission" date="2015-05" db="EMBL/GenBank/DDBJ databases">
        <title>Permanent draft genome of Rhodopirellula islandicus K833.</title>
        <authorList>
            <person name="Kizina J."/>
            <person name="Richter M."/>
            <person name="Glockner F.O."/>
            <person name="Harder J."/>
        </authorList>
    </citation>
    <scope>NUCLEOTIDE SEQUENCE [LARGE SCALE GENOMIC DNA]</scope>
    <source>
        <strain evidence="11">K833</strain>
    </source>
</reference>
<keyword evidence="3" id="KW-0808">Transferase</keyword>
<evidence type="ECO:0000256" key="9">
    <source>
        <dbReference type="SAM" id="Phobius"/>
    </source>
</evidence>
<gene>
    <name evidence="11" type="ORF">RISK_002415</name>
</gene>